<dbReference type="EMBL" id="JAKKPZ010000009">
    <property type="protein sequence ID" value="KAI1717138.1"/>
    <property type="molecule type" value="Genomic_DNA"/>
</dbReference>
<feature type="domain" description="Myb/SANT-like DNA-binding" evidence="5">
    <location>
        <begin position="17"/>
        <end position="84"/>
    </location>
</feature>
<protein>
    <recommendedName>
        <fullName evidence="2">Regulatory protein zeste</fullName>
    </recommendedName>
</protein>
<proteinExistence type="predicted"/>
<evidence type="ECO:0000256" key="3">
    <source>
        <dbReference type="ARBA" id="ARBA00025466"/>
    </source>
</evidence>
<accession>A0AAD4N546</accession>
<dbReference type="InterPro" id="IPR028002">
    <property type="entry name" value="Myb_DNA-bind_5"/>
</dbReference>
<name>A0AAD4N546_9BILA</name>
<comment type="function">
    <text evidence="3">Involved in transvection phenomena (= synapsis-dependent gene expression), where the synaptic pairing of chromosomes carrying genes with which zeste interacts influences the expression of these genes. Zeste binds to DNA and stimulates transcription from a nearby promoter.</text>
</comment>
<organism evidence="6 7">
    <name type="scientific">Ditylenchus destructor</name>
    <dbReference type="NCBI Taxonomy" id="166010"/>
    <lineage>
        <taxon>Eukaryota</taxon>
        <taxon>Metazoa</taxon>
        <taxon>Ecdysozoa</taxon>
        <taxon>Nematoda</taxon>
        <taxon>Chromadorea</taxon>
        <taxon>Rhabditida</taxon>
        <taxon>Tylenchina</taxon>
        <taxon>Tylenchomorpha</taxon>
        <taxon>Sphaerularioidea</taxon>
        <taxon>Anguinidae</taxon>
        <taxon>Anguininae</taxon>
        <taxon>Ditylenchus</taxon>
    </lineage>
</organism>
<evidence type="ECO:0000259" key="5">
    <source>
        <dbReference type="Pfam" id="PF13873"/>
    </source>
</evidence>
<dbReference type="Proteomes" id="UP001201812">
    <property type="component" value="Unassembled WGS sequence"/>
</dbReference>
<dbReference type="AlphaFoldDB" id="A0AAD4N546"/>
<comment type="caution">
    <text evidence="6">The sequence shown here is derived from an EMBL/GenBank/DDBJ whole genome shotgun (WGS) entry which is preliminary data.</text>
</comment>
<evidence type="ECO:0000256" key="4">
    <source>
        <dbReference type="SAM" id="Coils"/>
    </source>
</evidence>
<gene>
    <name evidence="6" type="ORF">DdX_06868</name>
</gene>
<evidence type="ECO:0000256" key="1">
    <source>
        <dbReference type="ARBA" id="ARBA00011764"/>
    </source>
</evidence>
<feature type="coiled-coil region" evidence="4">
    <location>
        <begin position="174"/>
        <end position="208"/>
    </location>
</feature>
<comment type="subunit">
    <text evidence="1">Self-associates forming complexes of several hundred monomers.</text>
</comment>
<evidence type="ECO:0000313" key="7">
    <source>
        <dbReference type="Proteomes" id="UP001201812"/>
    </source>
</evidence>
<reference evidence="6" key="1">
    <citation type="submission" date="2022-01" db="EMBL/GenBank/DDBJ databases">
        <title>Genome Sequence Resource for Two Populations of Ditylenchus destructor, the Migratory Endoparasitic Phytonematode.</title>
        <authorList>
            <person name="Zhang H."/>
            <person name="Lin R."/>
            <person name="Xie B."/>
        </authorList>
    </citation>
    <scope>NUCLEOTIDE SEQUENCE</scope>
    <source>
        <strain evidence="6">BazhouSP</strain>
    </source>
</reference>
<keyword evidence="4" id="KW-0175">Coiled coil</keyword>
<evidence type="ECO:0000313" key="6">
    <source>
        <dbReference type="EMBL" id="KAI1717138.1"/>
    </source>
</evidence>
<keyword evidence="7" id="KW-1185">Reference proteome</keyword>
<dbReference type="Pfam" id="PF13873">
    <property type="entry name" value="Myb_DNA-bind_5"/>
    <property type="match status" value="1"/>
</dbReference>
<evidence type="ECO:0000256" key="2">
    <source>
        <dbReference type="ARBA" id="ARBA00016807"/>
    </source>
</evidence>
<sequence length="229" mass="26352">MDSEPQLDLDAEKDSDKFALFKKIQEHKGILFGKFSPNVTKETKESTWNQIRGELIHDGHEFYREKTVKQLRDSIWSLAKTRTIKKYDNAKKPGTGKTAKFTELEKLILAIVDPESPQVKGVDVEEAGIFDTDSENRPPTPITPKGHEGAVHRFAKFAPGPSKRQLEDETSIDDQIKQQKLRKLQLENKKLERENRLLDLLIEEKEIQLSTYETVTAENEIVVNDFNNY</sequence>